<keyword evidence="3" id="KW-1185">Reference proteome</keyword>
<reference evidence="2" key="2">
    <citation type="submission" date="2022-01" db="EMBL/GenBank/DDBJ databases">
        <authorList>
            <person name="Yamashiro T."/>
            <person name="Shiraishi A."/>
            <person name="Satake H."/>
            <person name="Nakayama K."/>
        </authorList>
    </citation>
    <scope>NUCLEOTIDE SEQUENCE</scope>
</reference>
<dbReference type="PANTHER" id="PTHR24559:SF450">
    <property type="entry name" value="RNA-DIRECTED DNA POLYMERASE HOMOLOG"/>
    <property type="match status" value="1"/>
</dbReference>
<dbReference type="SUPFAM" id="SSF56672">
    <property type="entry name" value="DNA/RNA polymerases"/>
    <property type="match status" value="1"/>
</dbReference>
<dbReference type="Proteomes" id="UP001151760">
    <property type="component" value="Unassembled WGS sequence"/>
</dbReference>
<dbReference type="InterPro" id="IPR043128">
    <property type="entry name" value="Rev_trsase/Diguanyl_cyclase"/>
</dbReference>
<evidence type="ECO:0000259" key="1">
    <source>
        <dbReference type="Pfam" id="PF00078"/>
    </source>
</evidence>
<accession>A0ABQ5FT65</accession>
<dbReference type="Pfam" id="PF00078">
    <property type="entry name" value="RVT_1"/>
    <property type="match status" value="1"/>
</dbReference>
<reference evidence="2" key="1">
    <citation type="journal article" date="2022" name="Int. J. Mol. Sci.">
        <title>Draft Genome of Tanacetum Coccineum: Genomic Comparison of Closely Related Tanacetum-Family Plants.</title>
        <authorList>
            <person name="Yamashiro T."/>
            <person name="Shiraishi A."/>
            <person name="Nakayama K."/>
            <person name="Satake H."/>
        </authorList>
    </citation>
    <scope>NUCLEOTIDE SEQUENCE</scope>
</reference>
<evidence type="ECO:0000313" key="2">
    <source>
        <dbReference type="EMBL" id="GJT66053.1"/>
    </source>
</evidence>
<dbReference type="PANTHER" id="PTHR24559">
    <property type="entry name" value="TRANSPOSON TY3-I GAG-POL POLYPROTEIN"/>
    <property type="match status" value="1"/>
</dbReference>
<dbReference type="EMBL" id="BQNB010017682">
    <property type="protein sequence ID" value="GJT66053.1"/>
    <property type="molecule type" value="Genomic_DNA"/>
</dbReference>
<dbReference type="InterPro" id="IPR000477">
    <property type="entry name" value="RT_dom"/>
</dbReference>
<dbReference type="CDD" id="cd01647">
    <property type="entry name" value="RT_LTR"/>
    <property type="match status" value="1"/>
</dbReference>
<proteinExistence type="predicted"/>
<sequence length="361" mass="40561">MVTTNSSNGDEGITREYLDSQFAAMRNLIATLGLQQNHAINQGKQANHIDNTPNEEKVKIVSVHLSDKALLWHGQFLSVNSENVGLPTKLEMSLRMFKPATLAYAYSFTMLQEAILDAVKKKNKPSGSFNGNGFSYGGNYGNVSKPAAFPKPNTLVNAPKYSPRHKTTGPLAVTVADVNNMVTTSECKDFQWKFDNTIFTTDVMLLHLGEDMPVTIDRNIQAVLKNYKDVQLNKQTVKDRFPIHITEELIDELHGATFFTKLDLRSSYHQIKMNEADLVKTAFRTHEGHYEFIVMPFGLTNTPSTFQSLMNEIILKTMRTHKLFTKFSKYVFRTTQVEYLGHVISAQGVATDPAKIEAMAN</sequence>
<dbReference type="Gene3D" id="3.10.10.10">
    <property type="entry name" value="HIV Type 1 Reverse Transcriptase, subunit A, domain 1"/>
    <property type="match status" value="1"/>
</dbReference>
<evidence type="ECO:0000313" key="3">
    <source>
        <dbReference type="Proteomes" id="UP001151760"/>
    </source>
</evidence>
<dbReference type="Gene3D" id="3.30.70.270">
    <property type="match status" value="1"/>
</dbReference>
<name>A0ABQ5FT65_9ASTR</name>
<feature type="domain" description="Reverse transcriptase" evidence="1">
    <location>
        <begin position="216"/>
        <end position="317"/>
    </location>
</feature>
<gene>
    <name evidence="2" type="ORF">Tco_1017533</name>
</gene>
<protein>
    <submittedName>
        <fullName evidence="2">Mitochondrial protein</fullName>
    </submittedName>
</protein>
<dbReference type="InterPro" id="IPR043502">
    <property type="entry name" value="DNA/RNA_pol_sf"/>
</dbReference>
<comment type="caution">
    <text evidence="2">The sequence shown here is derived from an EMBL/GenBank/DDBJ whole genome shotgun (WGS) entry which is preliminary data.</text>
</comment>
<dbReference type="InterPro" id="IPR053134">
    <property type="entry name" value="RNA-dir_DNA_polymerase"/>
</dbReference>
<organism evidence="2 3">
    <name type="scientific">Tanacetum coccineum</name>
    <dbReference type="NCBI Taxonomy" id="301880"/>
    <lineage>
        <taxon>Eukaryota</taxon>
        <taxon>Viridiplantae</taxon>
        <taxon>Streptophyta</taxon>
        <taxon>Embryophyta</taxon>
        <taxon>Tracheophyta</taxon>
        <taxon>Spermatophyta</taxon>
        <taxon>Magnoliopsida</taxon>
        <taxon>eudicotyledons</taxon>
        <taxon>Gunneridae</taxon>
        <taxon>Pentapetalae</taxon>
        <taxon>asterids</taxon>
        <taxon>campanulids</taxon>
        <taxon>Asterales</taxon>
        <taxon>Asteraceae</taxon>
        <taxon>Asteroideae</taxon>
        <taxon>Anthemideae</taxon>
        <taxon>Anthemidinae</taxon>
        <taxon>Tanacetum</taxon>
    </lineage>
</organism>